<accession>A0ABP1ABB7</accession>
<evidence type="ECO:0008006" key="6">
    <source>
        <dbReference type="Google" id="ProtNLM"/>
    </source>
</evidence>
<feature type="region of interest" description="Disordered" evidence="1">
    <location>
        <begin position="235"/>
        <end position="261"/>
    </location>
</feature>
<feature type="region of interest" description="Disordered" evidence="1">
    <location>
        <begin position="66"/>
        <end position="88"/>
    </location>
</feature>
<dbReference type="PANTHER" id="PTHR23054">
    <property type="entry name" value="TERNARY COMPLEX FACTOR MIP1, LEUCINE-ZIPPER-RELATED"/>
    <property type="match status" value="1"/>
</dbReference>
<sequence length="668" mass="74923">MKGVGGDGDDHQMHKNHHPHHHHYHHHHHHHQIPQDFSLEYSLSGTSSPEAVLSAVVDGEEEEVAQEHRRSLSAPDAKACGPASWDFSPRASLNQALKESLHHWRWKKKRKGLEDKKKSLEDKTKKKKKQQQQQQILNGRRAALEQDVAQLQTQLQNEKTLRMGLERALEEASDPTTLSPQPSELITEIVALQNEVSHLEQHVLSLYRKVLDQRLLPSQQQQYGGTTTVMTDQLRLSSSSSSEAQEPLPPPPLPPASPSTTIVSVQSSYRCQLLQSQASPKLRMKTNPKPARSSSSTSHVKVDTKLGTAKKASLDIVVIGLDPLSSRTPNALSEELLCCMAAIYCKLADPPLPTELSNSLSPSYSSSSSSATATTTTTTTMHESSSHEFCNSNESWSSTHSMVEVPWICVDKERLTYAARALCNFRLMVEQLEKVDPGKMTQDEKLAFWINVYNALMMHAYLAYGIPRNRLKRLSLLQKAAYKVGLYSISAQTIEHSILGFRSNRPAQWLQALLNPGTKFKSGDERWAYALQAPEPSVCFALCCGGWSDPAVRVYTAKNVRLELEVAKREFLQASVGIRGDNKVLLPKILDWYSRELMINSATLLEWVCQNVPGKLEARIHQCIEVKQLYNKSSAHCIQWSPYSFGFRYIFVQNLACRYSLSMKEAGS</sequence>
<evidence type="ECO:0000259" key="3">
    <source>
        <dbReference type="Pfam" id="PF14389"/>
    </source>
</evidence>
<dbReference type="InterPro" id="IPR006869">
    <property type="entry name" value="DUF547"/>
</dbReference>
<protein>
    <recommendedName>
        <fullName evidence="6">Electron transporter</fullName>
    </recommendedName>
</protein>
<dbReference type="PANTHER" id="PTHR23054:SF18">
    <property type="entry name" value="TERNARY COMPLEX FACTOR MIP1, LEUCINE-ZIPPER"/>
    <property type="match status" value="1"/>
</dbReference>
<dbReference type="Pfam" id="PF14389">
    <property type="entry name" value="Lzipper-MIP1"/>
    <property type="match status" value="1"/>
</dbReference>
<feature type="domain" description="DUF547" evidence="2">
    <location>
        <begin position="439"/>
        <end position="572"/>
    </location>
</feature>
<feature type="region of interest" description="Disordered" evidence="1">
    <location>
        <begin position="277"/>
        <end position="301"/>
    </location>
</feature>
<feature type="compositionally biased region" description="Low complexity" evidence="1">
    <location>
        <begin position="237"/>
        <end position="246"/>
    </location>
</feature>
<dbReference type="EMBL" id="OZ023711">
    <property type="protein sequence ID" value="CAK9859784.1"/>
    <property type="molecule type" value="Genomic_DNA"/>
</dbReference>
<dbReference type="InterPro" id="IPR025757">
    <property type="entry name" value="MIP1_Leuzipper"/>
</dbReference>
<reference evidence="4" key="1">
    <citation type="submission" date="2024-03" db="EMBL/GenBank/DDBJ databases">
        <authorList>
            <consortium name="ELIXIR-Norway"/>
            <consortium name="Elixir Norway"/>
        </authorList>
    </citation>
    <scope>NUCLEOTIDE SEQUENCE</scope>
</reference>
<feature type="region of interest" description="Disordered" evidence="1">
    <location>
        <begin position="105"/>
        <end position="133"/>
    </location>
</feature>
<organism evidence="4 5">
    <name type="scientific">Sphagnum jensenii</name>
    <dbReference type="NCBI Taxonomy" id="128206"/>
    <lineage>
        <taxon>Eukaryota</taxon>
        <taxon>Viridiplantae</taxon>
        <taxon>Streptophyta</taxon>
        <taxon>Embryophyta</taxon>
        <taxon>Bryophyta</taxon>
        <taxon>Sphagnophytina</taxon>
        <taxon>Sphagnopsida</taxon>
        <taxon>Sphagnales</taxon>
        <taxon>Sphagnaceae</taxon>
        <taxon>Sphagnum</taxon>
    </lineage>
</organism>
<evidence type="ECO:0000259" key="2">
    <source>
        <dbReference type="Pfam" id="PF04784"/>
    </source>
</evidence>
<feature type="domain" description="Ternary complex factor MIP1 leucine-zipper" evidence="3">
    <location>
        <begin position="138"/>
        <end position="213"/>
    </location>
</feature>
<gene>
    <name evidence="4" type="ORF">CSSPJE1EN2_LOCUS2779</name>
</gene>
<feature type="region of interest" description="Disordered" evidence="1">
    <location>
        <begin position="356"/>
        <end position="386"/>
    </location>
</feature>
<feature type="compositionally biased region" description="Pro residues" evidence="1">
    <location>
        <begin position="247"/>
        <end position="257"/>
    </location>
</feature>
<evidence type="ECO:0000313" key="4">
    <source>
        <dbReference type="EMBL" id="CAK9859784.1"/>
    </source>
</evidence>
<feature type="compositionally biased region" description="Basic residues" evidence="1">
    <location>
        <begin position="14"/>
        <end position="32"/>
    </location>
</feature>
<evidence type="ECO:0000313" key="5">
    <source>
        <dbReference type="Proteomes" id="UP001497522"/>
    </source>
</evidence>
<feature type="compositionally biased region" description="Basic and acidic residues" evidence="1">
    <location>
        <begin position="112"/>
        <end position="124"/>
    </location>
</feature>
<proteinExistence type="predicted"/>
<feature type="region of interest" description="Disordered" evidence="1">
    <location>
        <begin position="1"/>
        <end position="35"/>
    </location>
</feature>
<feature type="compositionally biased region" description="Low complexity" evidence="1">
    <location>
        <begin position="356"/>
        <end position="383"/>
    </location>
</feature>
<evidence type="ECO:0000256" key="1">
    <source>
        <dbReference type="SAM" id="MobiDB-lite"/>
    </source>
</evidence>
<name>A0ABP1ABB7_9BRYO</name>
<dbReference type="Proteomes" id="UP001497522">
    <property type="component" value="Chromosome 10"/>
</dbReference>
<keyword evidence="5" id="KW-1185">Reference proteome</keyword>
<dbReference type="Pfam" id="PF04784">
    <property type="entry name" value="DUF547"/>
    <property type="match status" value="1"/>
</dbReference>